<dbReference type="InterPro" id="IPR043216">
    <property type="entry name" value="PAP-like"/>
</dbReference>
<dbReference type="PANTHER" id="PTHR10165:SF197">
    <property type="entry name" value="FI04477P-RELATED"/>
    <property type="match status" value="1"/>
</dbReference>
<reference evidence="8" key="3">
    <citation type="submission" date="2023-05" db="EMBL/GenBank/DDBJ databases">
        <authorList>
            <person name="Smith C.H."/>
        </authorList>
    </citation>
    <scope>NUCLEOTIDE SEQUENCE</scope>
    <source>
        <strain evidence="8">CHS0354</strain>
        <tissue evidence="8">Mantle</tissue>
    </source>
</reference>
<dbReference type="GO" id="GO:0008195">
    <property type="term" value="F:phosphatidate phosphatase activity"/>
    <property type="evidence" value="ECO:0007669"/>
    <property type="project" value="TreeGrafter"/>
</dbReference>
<gene>
    <name evidence="8" type="ORF">CHS0354_038902</name>
</gene>
<evidence type="ECO:0000259" key="7">
    <source>
        <dbReference type="SMART" id="SM00014"/>
    </source>
</evidence>
<feature type="transmembrane region" description="Helical" evidence="6">
    <location>
        <begin position="210"/>
        <end position="229"/>
    </location>
</feature>
<evidence type="ECO:0000313" key="9">
    <source>
        <dbReference type="Proteomes" id="UP001195483"/>
    </source>
</evidence>
<accession>A0AAE0W086</accession>
<dbReference type="Gene3D" id="1.20.144.10">
    <property type="entry name" value="Phosphatidic acid phosphatase type 2/haloperoxidase"/>
    <property type="match status" value="1"/>
</dbReference>
<organism evidence="8 9">
    <name type="scientific">Potamilus streckersoni</name>
    <dbReference type="NCBI Taxonomy" id="2493646"/>
    <lineage>
        <taxon>Eukaryota</taxon>
        <taxon>Metazoa</taxon>
        <taxon>Spiralia</taxon>
        <taxon>Lophotrochozoa</taxon>
        <taxon>Mollusca</taxon>
        <taxon>Bivalvia</taxon>
        <taxon>Autobranchia</taxon>
        <taxon>Heteroconchia</taxon>
        <taxon>Palaeoheterodonta</taxon>
        <taxon>Unionida</taxon>
        <taxon>Unionoidea</taxon>
        <taxon>Unionidae</taxon>
        <taxon>Ambleminae</taxon>
        <taxon>Lampsilini</taxon>
        <taxon>Potamilus</taxon>
    </lineage>
</organism>
<feature type="transmembrane region" description="Helical" evidence="6">
    <location>
        <begin position="62"/>
        <end position="82"/>
    </location>
</feature>
<evidence type="ECO:0000256" key="4">
    <source>
        <dbReference type="ARBA" id="ARBA00022989"/>
    </source>
</evidence>
<dbReference type="InterPro" id="IPR000326">
    <property type="entry name" value="PAP2/HPO"/>
</dbReference>
<protein>
    <recommendedName>
        <fullName evidence="7">Phosphatidic acid phosphatase type 2/haloperoxidase domain-containing protein</fullName>
    </recommendedName>
</protein>
<evidence type="ECO:0000256" key="2">
    <source>
        <dbReference type="ARBA" id="ARBA00008816"/>
    </source>
</evidence>
<reference evidence="8" key="1">
    <citation type="journal article" date="2021" name="Genome Biol. Evol.">
        <title>A High-Quality Reference Genome for a Parasitic Bivalve with Doubly Uniparental Inheritance (Bivalvia: Unionida).</title>
        <authorList>
            <person name="Smith C.H."/>
        </authorList>
    </citation>
    <scope>NUCLEOTIDE SEQUENCE</scope>
    <source>
        <strain evidence="8">CHS0354</strain>
    </source>
</reference>
<feature type="transmembrane region" description="Helical" evidence="6">
    <location>
        <begin position="241"/>
        <end position="263"/>
    </location>
</feature>
<sequence length="326" mass="36637">MESLRKFKCQIIFRVVSDAIVLGTGGICLLMFKLYGDPFKRGFFCDDDSLKHPFKDSTITSFVLYFVGFTVPIAIMIALEAFRVCMQKIPEQEKSINRHGKLIVYVRDLYLSVMPFLFGAVVEQLTTDIGKYSVGRLRPHFFSVCQLDWTTISCENHSYIEDFKCHSDDQNAVREVRLSFPSGHASFSTYAAVYTVIYLQVQLKVRMLNLLKPAIQVLILYAAYYTCLSRISDYKHHWSDVLCGIVIGITVAIIVAVQVSSLLPCNSQCTSLGADNETNTGTSDLAVLSHIEEKNRRYLLTEKVQGNRDATATVSESSGETGPVRM</sequence>
<comment type="similarity">
    <text evidence="2">Belongs to the PA-phosphatase related phosphoesterase family.</text>
</comment>
<dbReference type="CDD" id="cd03384">
    <property type="entry name" value="PAP2_wunen"/>
    <property type="match status" value="1"/>
</dbReference>
<keyword evidence="9" id="KW-1185">Reference proteome</keyword>
<dbReference type="GO" id="GO:0005886">
    <property type="term" value="C:plasma membrane"/>
    <property type="evidence" value="ECO:0007669"/>
    <property type="project" value="TreeGrafter"/>
</dbReference>
<keyword evidence="4 6" id="KW-1133">Transmembrane helix</keyword>
<proteinExistence type="inferred from homology"/>
<dbReference type="PANTHER" id="PTHR10165">
    <property type="entry name" value="LIPID PHOSPHATE PHOSPHATASE"/>
    <property type="match status" value="1"/>
</dbReference>
<dbReference type="AlphaFoldDB" id="A0AAE0W086"/>
<dbReference type="GO" id="GO:0006644">
    <property type="term" value="P:phospholipid metabolic process"/>
    <property type="evidence" value="ECO:0007669"/>
    <property type="project" value="InterPro"/>
</dbReference>
<dbReference type="Pfam" id="PF01569">
    <property type="entry name" value="PAP2"/>
    <property type="match status" value="1"/>
</dbReference>
<dbReference type="SMART" id="SM00014">
    <property type="entry name" value="acidPPc"/>
    <property type="match status" value="1"/>
</dbReference>
<dbReference type="GO" id="GO:0007165">
    <property type="term" value="P:signal transduction"/>
    <property type="evidence" value="ECO:0007669"/>
    <property type="project" value="TreeGrafter"/>
</dbReference>
<feature type="domain" description="Phosphatidic acid phosphatase type 2/haloperoxidase" evidence="7">
    <location>
        <begin position="113"/>
        <end position="256"/>
    </location>
</feature>
<comment type="caution">
    <text evidence="8">The sequence shown here is derived from an EMBL/GenBank/DDBJ whole genome shotgun (WGS) entry which is preliminary data.</text>
</comment>
<dbReference type="SUPFAM" id="SSF48317">
    <property type="entry name" value="Acid phosphatase/Vanadium-dependent haloperoxidase"/>
    <property type="match status" value="1"/>
</dbReference>
<evidence type="ECO:0000256" key="1">
    <source>
        <dbReference type="ARBA" id="ARBA00004141"/>
    </source>
</evidence>
<comment type="subcellular location">
    <subcellularLocation>
        <location evidence="1">Membrane</location>
        <topology evidence="1">Multi-pass membrane protein</topology>
    </subcellularLocation>
</comment>
<evidence type="ECO:0000256" key="3">
    <source>
        <dbReference type="ARBA" id="ARBA00022692"/>
    </source>
</evidence>
<name>A0AAE0W086_9BIVA</name>
<evidence type="ECO:0000256" key="5">
    <source>
        <dbReference type="ARBA" id="ARBA00023136"/>
    </source>
</evidence>
<evidence type="ECO:0000256" key="6">
    <source>
        <dbReference type="SAM" id="Phobius"/>
    </source>
</evidence>
<keyword evidence="3 6" id="KW-0812">Transmembrane</keyword>
<dbReference type="InterPro" id="IPR036938">
    <property type="entry name" value="PAP2/HPO_sf"/>
</dbReference>
<feature type="transmembrane region" description="Helical" evidence="6">
    <location>
        <begin position="12"/>
        <end position="32"/>
    </location>
</feature>
<dbReference type="GO" id="GO:0046839">
    <property type="term" value="P:phospholipid dephosphorylation"/>
    <property type="evidence" value="ECO:0007669"/>
    <property type="project" value="TreeGrafter"/>
</dbReference>
<reference evidence="8" key="2">
    <citation type="journal article" date="2021" name="Genome Biol. Evol.">
        <title>Developing a high-quality reference genome for a parasitic bivalve with doubly uniparental inheritance (Bivalvia: Unionida).</title>
        <authorList>
            <person name="Smith C.H."/>
        </authorList>
    </citation>
    <scope>NUCLEOTIDE SEQUENCE</scope>
    <source>
        <strain evidence="8">CHS0354</strain>
        <tissue evidence="8">Mantle</tissue>
    </source>
</reference>
<evidence type="ECO:0000313" key="8">
    <source>
        <dbReference type="EMBL" id="KAK3596671.1"/>
    </source>
</evidence>
<dbReference type="EMBL" id="JAEAOA010002268">
    <property type="protein sequence ID" value="KAK3596671.1"/>
    <property type="molecule type" value="Genomic_DNA"/>
</dbReference>
<dbReference type="Proteomes" id="UP001195483">
    <property type="component" value="Unassembled WGS sequence"/>
</dbReference>
<keyword evidence="5 6" id="KW-0472">Membrane</keyword>